<comment type="caution">
    <text evidence="2">The sequence shown here is derived from an EMBL/GenBank/DDBJ whole genome shotgun (WGS) entry which is preliminary data.</text>
</comment>
<keyword evidence="3" id="KW-1185">Reference proteome</keyword>
<organism evidence="2 3">
    <name type="scientific">Phaeomoniella chlamydospora</name>
    <name type="common">Phaeoacremonium chlamydosporum</name>
    <dbReference type="NCBI Taxonomy" id="158046"/>
    <lineage>
        <taxon>Eukaryota</taxon>
        <taxon>Fungi</taxon>
        <taxon>Dikarya</taxon>
        <taxon>Ascomycota</taxon>
        <taxon>Pezizomycotina</taxon>
        <taxon>Eurotiomycetes</taxon>
        <taxon>Chaetothyriomycetidae</taxon>
        <taxon>Phaeomoniellales</taxon>
        <taxon>Phaeomoniellaceae</taxon>
        <taxon>Phaeomoniella</taxon>
    </lineage>
</organism>
<feature type="compositionally biased region" description="Basic and acidic residues" evidence="1">
    <location>
        <begin position="187"/>
        <end position="200"/>
    </location>
</feature>
<proteinExistence type="predicted"/>
<feature type="region of interest" description="Disordered" evidence="1">
    <location>
        <begin position="187"/>
        <end position="266"/>
    </location>
</feature>
<gene>
    <name evidence="2" type="ORF">UCRPC4_g00959</name>
</gene>
<reference evidence="2 3" key="2">
    <citation type="submission" date="2015-05" db="EMBL/GenBank/DDBJ databases">
        <authorList>
            <person name="Morales-Cruz A."/>
            <person name="Amrine K.C."/>
            <person name="Cantu D."/>
        </authorList>
    </citation>
    <scope>NUCLEOTIDE SEQUENCE [LARGE SCALE GENOMIC DNA]</scope>
    <source>
        <strain evidence="2">UCRPC4</strain>
    </source>
</reference>
<dbReference type="EMBL" id="LCWF01000022">
    <property type="protein sequence ID" value="KKY27725.1"/>
    <property type="molecule type" value="Genomic_DNA"/>
</dbReference>
<dbReference type="AlphaFoldDB" id="A0A0G2HH01"/>
<name>A0A0G2HH01_PHACM</name>
<feature type="compositionally biased region" description="Basic residues" evidence="1">
    <location>
        <begin position="233"/>
        <end position="244"/>
    </location>
</feature>
<evidence type="ECO:0000313" key="3">
    <source>
        <dbReference type="Proteomes" id="UP000053317"/>
    </source>
</evidence>
<accession>A0A0G2HH01</accession>
<dbReference type="PANTHER" id="PTHR40644">
    <property type="entry name" value="UPF0653 PROTEIN C607.02C"/>
    <property type="match status" value="1"/>
</dbReference>
<feature type="region of interest" description="Disordered" evidence="1">
    <location>
        <begin position="275"/>
        <end position="294"/>
    </location>
</feature>
<dbReference type="Proteomes" id="UP000053317">
    <property type="component" value="Unassembled WGS sequence"/>
</dbReference>
<evidence type="ECO:0000256" key="1">
    <source>
        <dbReference type="SAM" id="MobiDB-lite"/>
    </source>
</evidence>
<evidence type="ECO:0000313" key="2">
    <source>
        <dbReference type="EMBL" id="KKY27725.1"/>
    </source>
</evidence>
<feature type="compositionally biased region" description="Basic and acidic residues" evidence="1">
    <location>
        <begin position="50"/>
        <end position="66"/>
    </location>
</feature>
<dbReference type="PANTHER" id="PTHR40644:SF1">
    <property type="entry name" value="UPF0653 PROTEIN C607.02C"/>
    <property type="match status" value="1"/>
</dbReference>
<evidence type="ECO:0008006" key="4">
    <source>
        <dbReference type="Google" id="ProtNLM"/>
    </source>
</evidence>
<sequence>MPHKHKRKRTEDDAYDLPVSSSAKSSLAHAGRLKNGDTIKRKNTKTPKPSSDKSLYKDDDTPRDFARLLALQKNGRTVRSGLDDGTGTKKTGKKRRGGIEGSQEAGKLSQKTKPSEAESTKAVLPRILPGESLRDFSARVDTTLPLANVSTSNGASRAISKSLGLKEHTTRHNKRLQRMIAQWRAEEEKMKEKEQERVEEAELDEEFDEDEDGTKRETKQLWKQTQLAGKDQKGKKVRTKKRMAAARGLQGEDVSDSDDDDPWRKLSAKKLAETKQRSLQDVVQAPPTLKGPGQKLKVVENIPKRNTVSSRSREELALEREKFLQGWRKMKGLKSL</sequence>
<reference evidence="2 3" key="1">
    <citation type="submission" date="2015-05" db="EMBL/GenBank/DDBJ databases">
        <title>Distinctive expansion of gene families associated with plant cell wall degradation and secondary metabolism in the genomes of grapevine trunk pathogens.</title>
        <authorList>
            <person name="Lawrence D.P."/>
            <person name="Travadon R."/>
            <person name="Rolshausen P.E."/>
            <person name="Baumgartner K."/>
        </authorList>
    </citation>
    <scope>NUCLEOTIDE SEQUENCE [LARGE SCALE GENOMIC DNA]</scope>
    <source>
        <strain evidence="2">UCRPC4</strain>
    </source>
</reference>
<feature type="compositionally biased region" description="Acidic residues" evidence="1">
    <location>
        <begin position="201"/>
        <end position="212"/>
    </location>
</feature>
<feature type="region of interest" description="Disordered" evidence="1">
    <location>
        <begin position="148"/>
        <end position="174"/>
    </location>
</feature>
<dbReference type="OrthoDB" id="5876637at2759"/>
<protein>
    <recommendedName>
        <fullName evidence="4">Urease accessory protein</fullName>
    </recommendedName>
</protein>
<feature type="region of interest" description="Disordered" evidence="1">
    <location>
        <begin position="1"/>
        <end position="124"/>
    </location>
</feature>